<dbReference type="CDD" id="cd06342">
    <property type="entry name" value="PBP1_ABC_LIVBP-like"/>
    <property type="match status" value="1"/>
</dbReference>
<gene>
    <name evidence="7" type="ORF">Ga0061069_101113</name>
</gene>
<dbReference type="AlphaFoldDB" id="A0A0K6HQL6"/>
<keyword evidence="8" id="KW-1185">Reference proteome</keyword>
<evidence type="ECO:0000313" key="8">
    <source>
        <dbReference type="Proteomes" id="UP000183649"/>
    </source>
</evidence>
<dbReference type="PANTHER" id="PTHR47151:SF2">
    <property type="entry name" value="AMINO ACID BINDING PROTEIN"/>
    <property type="match status" value="1"/>
</dbReference>
<dbReference type="Pfam" id="PF13458">
    <property type="entry name" value="Peripla_BP_6"/>
    <property type="match status" value="1"/>
</dbReference>
<evidence type="ECO:0000256" key="3">
    <source>
        <dbReference type="ARBA" id="ARBA00022729"/>
    </source>
</evidence>
<dbReference type="InterPro" id="IPR028082">
    <property type="entry name" value="Peripla_BP_I"/>
</dbReference>
<dbReference type="SUPFAM" id="SSF53822">
    <property type="entry name" value="Periplasmic binding protein-like I"/>
    <property type="match status" value="1"/>
</dbReference>
<dbReference type="Proteomes" id="UP000183649">
    <property type="component" value="Unassembled WGS sequence"/>
</dbReference>
<proteinExistence type="inferred from homology"/>
<accession>A0A0K6HQL6</accession>
<sequence>MKLKYVAPLLALSMAIGTAYAEDTVTVTIGSASPLSGPQASFGQDNANGVKMAIKDLNAQNIVIGGKKVIWKVDAQDDQADPKQATTVAQKFVDEKVNGVVGHLNSGCTFPASRIYNNAGIPDITPSSTDPKISQQGFKTFFRIIANDNALGSGLANYAKTKLKATKVAVIDDRTAYGQGVADVFAKTAQKDGMKVVDREYTNDKATDFSAILTKIKASNPDVIFYGGMYPQAGPLVRQMRQLGIKATLMGGDGICAPELGKLAGEAVAGTICAEGGSPLSQMPGGEAWKKRYDAEFGANAFQLYSPYSYDGTMVLAHAMMKAKSVDPKKYLPFIQNINYNGVTKKDIHFTKTGELVDATITISTFDKDGKKSVIAVQ</sequence>
<organism evidence="7 8">
    <name type="scientific">Thiomonas bhubaneswarensis</name>
    <dbReference type="NCBI Taxonomy" id="339866"/>
    <lineage>
        <taxon>Bacteria</taxon>
        <taxon>Pseudomonadati</taxon>
        <taxon>Pseudomonadota</taxon>
        <taxon>Betaproteobacteria</taxon>
        <taxon>Burkholderiales</taxon>
        <taxon>Thiomonas</taxon>
    </lineage>
</organism>
<dbReference type="GO" id="GO:0006865">
    <property type="term" value="P:amino acid transport"/>
    <property type="evidence" value="ECO:0007669"/>
    <property type="project" value="UniProtKB-KW"/>
</dbReference>
<feature type="domain" description="Leucine-binding protein" evidence="6">
    <location>
        <begin position="26"/>
        <end position="369"/>
    </location>
</feature>
<feature type="chain" id="PRO_5005504230" evidence="5">
    <location>
        <begin position="22"/>
        <end position="378"/>
    </location>
</feature>
<dbReference type="OrthoDB" id="9783240at2"/>
<protein>
    <submittedName>
        <fullName evidence="7">Amino acid/amide ABC transporter substrate-binding protein, HAAT family (TC 3.A.1.4.-)</fullName>
    </submittedName>
</protein>
<keyword evidence="3 5" id="KW-0732">Signal</keyword>
<keyword evidence="2" id="KW-0813">Transport</keyword>
<evidence type="ECO:0000256" key="5">
    <source>
        <dbReference type="SAM" id="SignalP"/>
    </source>
</evidence>
<dbReference type="PANTHER" id="PTHR47151">
    <property type="entry name" value="LEU/ILE/VAL-BINDING ABC TRANSPORTER SUBUNIT"/>
    <property type="match status" value="1"/>
</dbReference>
<dbReference type="Gene3D" id="3.40.50.2300">
    <property type="match status" value="2"/>
</dbReference>
<keyword evidence="4" id="KW-0029">Amino-acid transport</keyword>
<dbReference type="STRING" id="339866.GCA_001418255_00112"/>
<evidence type="ECO:0000259" key="6">
    <source>
        <dbReference type="Pfam" id="PF13458"/>
    </source>
</evidence>
<name>A0A0K6HQL6_9BURK</name>
<evidence type="ECO:0000256" key="4">
    <source>
        <dbReference type="ARBA" id="ARBA00022970"/>
    </source>
</evidence>
<dbReference type="PRINTS" id="PR00337">
    <property type="entry name" value="LEUILEVALBP"/>
</dbReference>
<comment type="similarity">
    <text evidence="1">Belongs to the leucine-binding protein family.</text>
</comment>
<feature type="signal peptide" evidence="5">
    <location>
        <begin position="1"/>
        <end position="21"/>
    </location>
</feature>
<dbReference type="RefSeq" id="WP_055449087.1">
    <property type="nucleotide sequence ID" value="NZ_CYHF01000001.1"/>
</dbReference>
<evidence type="ECO:0000313" key="7">
    <source>
        <dbReference type="EMBL" id="CUA93126.1"/>
    </source>
</evidence>
<evidence type="ECO:0000256" key="2">
    <source>
        <dbReference type="ARBA" id="ARBA00022448"/>
    </source>
</evidence>
<reference evidence="8" key="1">
    <citation type="submission" date="2015-08" db="EMBL/GenBank/DDBJ databases">
        <authorList>
            <person name="Varghese N."/>
        </authorList>
    </citation>
    <scope>NUCLEOTIDE SEQUENCE [LARGE SCALE GENOMIC DNA]</scope>
    <source>
        <strain evidence="8">DSM 18181</strain>
    </source>
</reference>
<dbReference type="InterPro" id="IPR028081">
    <property type="entry name" value="Leu-bd"/>
</dbReference>
<dbReference type="EMBL" id="CYHF01000001">
    <property type="protein sequence ID" value="CUA93126.1"/>
    <property type="molecule type" value="Genomic_DNA"/>
</dbReference>
<dbReference type="InterPro" id="IPR000709">
    <property type="entry name" value="Leu_Ile_Val-bd"/>
</dbReference>
<evidence type="ECO:0000256" key="1">
    <source>
        <dbReference type="ARBA" id="ARBA00010062"/>
    </source>
</evidence>